<reference evidence="1 2" key="1">
    <citation type="submission" date="2017-07" db="EMBL/GenBank/DDBJ databases">
        <title>Amycolatopsis thailandensis Genome sequencing and assembly.</title>
        <authorList>
            <person name="Kaur N."/>
            <person name="Mayilraj S."/>
        </authorList>
    </citation>
    <scope>NUCLEOTIDE SEQUENCE [LARGE SCALE GENOMIC DNA]</scope>
    <source>
        <strain evidence="1 2">JCM 16380</strain>
    </source>
</reference>
<dbReference type="RefSeq" id="WP_093936766.1">
    <property type="nucleotide sequence ID" value="NZ_NMQT01000099.1"/>
</dbReference>
<protein>
    <submittedName>
        <fullName evidence="1">Uncharacterized protein</fullName>
    </submittedName>
</protein>
<dbReference type="Proteomes" id="UP000215223">
    <property type="component" value="Unassembled WGS sequence"/>
</dbReference>
<name>A0A229RVD7_9PSEU</name>
<sequence length="107" mass="11837">MARLTLAVFLVVFLVNHWFIPDTVNIEGIAKGACEVLKQRPPVRVAQSDGEERSGSLVSAAIVMWDGSCQANFRVADVPERKSYLVTVGPTTRLVDAFLNQFIVFEI</sequence>
<dbReference type="AlphaFoldDB" id="A0A229RVD7"/>
<accession>A0A229RVD7</accession>
<comment type="caution">
    <text evidence="1">The sequence shown here is derived from an EMBL/GenBank/DDBJ whole genome shotgun (WGS) entry which is preliminary data.</text>
</comment>
<evidence type="ECO:0000313" key="2">
    <source>
        <dbReference type="Proteomes" id="UP000215223"/>
    </source>
</evidence>
<dbReference type="EMBL" id="NMQT01000099">
    <property type="protein sequence ID" value="OXM50610.1"/>
    <property type="molecule type" value="Genomic_DNA"/>
</dbReference>
<keyword evidence="2" id="KW-1185">Reference proteome</keyword>
<proteinExistence type="predicted"/>
<gene>
    <name evidence="1" type="ORF">CFP71_27050</name>
</gene>
<evidence type="ECO:0000313" key="1">
    <source>
        <dbReference type="EMBL" id="OXM50610.1"/>
    </source>
</evidence>
<organism evidence="1 2">
    <name type="scientific">Amycolatopsis thailandensis</name>
    <dbReference type="NCBI Taxonomy" id="589330"/>
    <lineage>
        <taxon>Bacteria</taxon>
        <taxon>Bacillati</taxon>
        <taxon>Actinomycetota</taxon>
        <taxon>Actinomycetes</taxon>
        <taxon>Pseudonocardiales</taxon>
        <taxon>Pseudonocardiaceae</taxon>
        <taxon>Amycolatopsis</taxon>
    </lineage>
</organism>